<gene>
    <name evidence="4" type="ORF">KP78_19150</name>
</gene>
<proteinExistence type="predicted"/>
<protein>
    <recommendedName>
        <fullName evidence="3">HTH tetR-type domain-containing protein</fullName>
    </recommendedName>
</protein>
<dbReference type="InterPro" id="IPR036271">
    <property type="entry name" value="Tet_transcr_reg_TetR-rel_C_sf"/>
</dbReference>
<dbReference type="Gene3D" id="1.10.357.10">
    <property type="entry name" value="Tetracycline Repressor, domain 2"/>
    <property type="match status" value="1"/>
</dbReference>
<dbReference type="PANTHER" id="PTHR43479:SF11">
    <property type="entry name" value="ACREF_ENVCD OPERON REPRESSOR-RELATED"/>
    <property type="match status" value="1"/>
</dbReference>
<evidence type="ECO:0000256" key="1">
    <source>
        <dbReference type="ARBA" id="ARBA00023125"/>
    </source>
</evidence>
<dbReference type="GO" id="GO:0003677">
    <property type="term" value="F:DNA binding"/>
    <property type="evidence" value="ECO:0007669"/>
    <property type="project" value="UniProtKB-UniRule"/>
</dbReference>
<dbReference type="AlphaFoldDB" id="A0A0C2VCW5"/>
<feature type="domain" description="HTH tetR-type" evidence="3">
    <location>
        <begin position="6"/>
        <end position="66"/>
    </location>
</feature>
<organism evidence="4 5">
    <name type="scientific">Jeotgalibacillus soli</name>
    <dbReference type="NCBI Taxonomy" id="889306"/>
    <lineage>
        <taxon>Bacteria</taxon>
        <taxon>Bacillati</taxon>
        <taxon>Bacillota</taxon>
        <taxon>Bacilli</taxon>
        <taxon>Bacillales</taxon>
        <taxon>Caryophanaceae</taxon>
        <taxon>Jeotgalibacillus</taxon>
    </lineage>
</organism>
<dbReference type="Proteomes" id="UP000031938">
    <property type="component" value="Unassembled WGS sequence"/>
</dbReference>
<dbReference type="PATRIC" id="fig|889306.3.peg.1931"/>
<dbReference type="OrthoDB" id="153047at2"/>
<dbReference type="SUPFAM" id="SSF46689">
    <property type="entry name" value="Homeodomain-like"/>
    <property type="match status" value="1"/>
</dbReference>
<dbReference type="PANTHER" id="PTHR43479">
    <property type="entry name" value="ACREF/ENVCD OPERON REPRESSOR-RELATED"/>
    <property type="match status" value="1"/>
</dbReference>
<comment type="caution">
    <text evidence="4">The sequence shown here is derived from an EMBL/GenBank/DDBJ whole genome shotgun (WGS) entry which is preliminary data.</text>
</comment>
<reference evidence="4 5" key="1">
    <citation type="submission" date="2015-01" db="EMBL/GenBank/DDBJ databases">
        <title>Genome sequencing of Jeotgalibacillus soli.</title>
        <authorList>
            <person name="Goh K.M."/>
            <person name="Chan K.-G."/>
            <person name="Yaakop A.S."/>
            <person name="Ee R."/>
            <person name="Gan H.M."/>
            <person name="Chan C.S."/>
        </authorList>
    </citation>
    <scope>NUCLEOTIDE SEQUENCE [LARGE SCALE GENOMIC DNA]</scope>
    <source>
        <strain evidence="4 5">P9</strain>
    </source>
</reference>
<feature type="DNA-binding region" description="H-T-H motif" evidence="2">
    <location>
        <begin position="29"/>
        <end position="48"/>
    </location>
</feature>
<evidence type="ECO:0000313" key="4">
    <source>
        <dbReference type="EMBL" id="KIL46797.1"/>
    </source>
</evidence>
<dbReference type="InterPro" id="IPR050624">
    <property type="entry name" value="HTH-type_Tx_Regulator"/>
</dbReference>
<evidence type="ECO:0000313" key="5">
    <source>
        <dbReference type="Proteomes" id="UP000031938"/>
    </source>
</evidence>
<evidence type="ECO:0000259" key="3">
    <source>
        <dbReference type="PROSITE" id="PS50977"/>
    </source>
</evidence>
<evidence type="ECO:0000256" key="2">
    <source>
        <dbReference type="PROSITE-ProRule" id="PRU00335"/>
    </source>
</evidence>
<sequence>MARQRKMDTVELMKATEALLLEKGYEGFHFKALSEKLNVARSTIYEYYSNKDELITDYMRLLMIEVMERVKALETKTSSIEMVKEFLNLFMEYSQVYEMIKMRPSINQKSSKRAAQNLEVLDSYSKELFQLLLVQIENAKKEGAIRHDLPSSLVASMIFNTVLIPNHQKIPSEEWSDLLFSMIAHGITTH</sequence>
<dbReference type="RefSeq" id="WP_041088212.1">
    <property type="nucleotide sequence ID" value="NZ_JXRP01000016.1"/>
</dbReference>
<dbReference type="Pfam" id="PF00440">
    <property type="entry name" value="TetR_N"/>
    <property type="match status" value="1"/>
</dbReference>
<dbReference type="STRING" id="889306.KP78_19150"/>
<name>A0A0C2VCW5_9BACL</name>
<dbReference type="InterPro" id="IPR009057">
    <property type="entry name" value="Homeodomain-like_sf"/>
</dbReference>
<keyword evidence="5" id="KW-1185">Reference proteome</keyword>
<dbReference type="SUPFAM" id="SSF48498">
    <property type="entry name" value="Tetracyclin repressor-like, C-terminal domain"/>
    <property type="match status" value="1"/>
</dbReference>
<keyword evidence="1 2" id="KW-0238">DNA-binding</keyword>
<dbReference type="PRINTS" id="PR00455">
    <property type="entry name" value="HTHTETR"/>
</dbReference>
<dbReference type="InterPro" id="IPR001647">
    <property type="entry name" value="HTH_TetR"/>
</dbReference>
<dbReference type="EMBL" id="JXRP01000016">
    <property type="protein sequence ID" value="KIL46797.1"/>
    <property type="molecule type" value="Genomic_DNA"/>
</dbReference>
<accession>A0A0C2VCW5</accession>
<dbReference type="PROSITE" id="PS50977">
    <property type="entry name" value="HTH_TETR_2"/>
    <property type="match status" value="1"/>
</dbReference>